<keyword evidence="4" id="KW-1185">Reference proteome</keyword>
<dbReference type="InParanoid" id="G0V6Z1"/>
<name>G0V6Z1_NAUCA</name>
<dbReference type="GO" id="GO:0016020">
    <property type="term" value="C:membrane"/>
    <property type="evidence" value="ECO:0007669"/>
    <property type="project" value="EnsemblFungi"/>
</dbReference>
<organism evidence="3 4">
    <name type="scientific">Naumovozyma castellii</name>
    <name type="common">Yeast</name>
    <name type="synonym">Saccharomyces castellii</name>
    <dbReference type="NCBI Taxonomy" id="27288"/>
    <lineage>
        <taxon>Eukaryota</taxon>
        <taxon>Fungi</taxon>
        <taxon>Dikarya</taxon>
        <taxon>Ascomycota</taxon>
        <taxon>Saccharomycotina</taxon>
        <taxon>Saccharomycetes</taxon>
        <taxon>Saccharomycetales</taxon>
        <taxon>Saccharomycetaceae</taxon>
        <taxon>Naumovozyma</taxon>
    </lineage>
</organism>
<dbReference type="STRING" id="1064592.G0V6Z1"/>
<dbReference type="RefSeq" id="XP_003673620.1">
    <property type="nucleotide sequence ID" value="XM_003673572.1"/>
</dbReference>
<reference key="2">
    <citation type="submission" date="2011-08" db="EMBL/GenBank/DDBJ databases">
        <title>Genome sequence of Naumovozyma castellii.</title>
        <authorList>
            <person name="Gordon J.L."/>
            <person name="Armisen D."/>
            <person name="Proux-Wera E."/>
            <person name="OhEigeartaigh S.S."/>
            <person name="Byrne K.P."/>
            <person name="Wolfe K.H."/>
        </authorList>
    </citation>
    <scope>NUCLEOTIDE SEQUENCE</scope>
    <source>
        <strain>Type strain:CBS 4309</strain>
    </source>
</reference>
<dbReference type="HOGENOM" id="CLU_024238_3_1_1"/>
<dbReference type="KEGG" id="ncs:NCAS_0A06810"/>
<dbReference type="Proteomes" id="UP000001640">
    <property type="component" value="Chromosome 1"/>
</dbReference>
<evidence type="ECO:0000256" key="1">
    <source>
        <dbReference type="SAM" id="Phobius"/>
    </source>
</evidence>
<evidence type="ECO:0000259" key="2">
    <source>
        <dbReference type="Pfam" id="PF04083"/>
    </source>
</evidence>
<evidence type="ECO:0000313" key="4">
    <source>
        <dbReference type="Proteomes" id="UP000001640"/>
    </source>
</evidence>
<feature type="transmembrane region" description="Helical" evidence="1">
    <location>
        <begin position="301"/>
        <end position="322"/>
    </location>
</feature>
<protein>
    <recommendedName>
        <fullName evidence="2">Partial AB-hydrolase lipase domain-containing protein</fullName>
    </recommendedName>
</protein>
<dbReference type="GO" id="GO:0004771">
    <property type="term" value="F:sterol ester esterase activity"/>
    <property type="evidence" value="ECO:0007669"/>
    <property type="project" value="EnsemblFungi"/>
</dbReference>
<keyword evidence="1" id="KW-0812">Transmembrane</keyword>
<accession>G0V6Z1</accession>
<dbReference type="GO" id="GO:0005811">
    <property type="term" value="C:lipid droplet"/>
    <property type="evidence" value="ECO:0007669"/>
    <property type="project" value="EnsemblFungi"/>
</dbReference>
<feature type="domain" description="Partial AB-hydrolase lipase" evidence="2">
    <location>
        <begin position="91"/>
        <end position="154"/>
    </location>
</feature>
<dbReference type="InterPro" id="IPR029058">
    <property type="entry name" value="AB_hydrolase_fold"/>
</dbReference>
<dbReference type="PANTHER" id="PTHR11005">
    <property type="entry name" value="LYSOSOMAL ACID LIPASE-RELATED"/>
    <property type="match status" value="1"/>
</dbReference>
<dbReference type="AlphaFoldDB" id="G0V6Z1"/>
<dbReference type="GeneID" id="96900718"/>
<dbReference type="Pfam" id="PF04083">
    <property type="entry name" value="Abhydro_lipase"/>
    <property type="match status" value="1"/>
</dbReference>
<dbReference type="SUPFAM" id="SSF53474">
    <property type="entry name" value="alpha/beta-Hydrolases"/>
    <property type="match status" value="1"/>
</dbReference>
<dbReference type="InterPro" id="IPR006693">
    <property type="entry name" value="AB_hydrolase_lipase"/>
</dbReference>
<sequence length="461" mass="53813">MVFKFCINTSRRLLAAFILNGCLTIIFILALYKHYVSSYLESSSPFEKLVTIISSPKSFLQKNKNVKRDHVPDSVKEKPVLEDLKLRPSLAYYYNQYGIEIEEFKVETADGFIIDLWHLISKTTPVAFPHSSERHPILMIHGLLQSSGSFASNGQNSLAYYLFHQGFDVWLGNNRCGFVPSWNPKKVNSRKHWDWDLNEMVKFDLPKLIDTVCKITQNEKISIMAHSQGTTELFMGLLRENELNLNITSNIENVVCLAPALYPGSLLEDSPVLRLLSLGIDSKSLFGKKVFLNVMMMVRKIFLGTSFFSFICYTFFSYLFGWNDTLWDEGLRNRHFLFSPVFVSVKLMQWWLSNDPNKESFIKDYNQFFPQYKKWFHKHQRKNIPNFLLFVPGQDKLVDGKKVIKHFQDFEMDTSYKIWYIKEYSHVDVLWANDIIEKVGKPIVMNLRLPNRRPTTADKLN</sequence>
<dbReference type="OrthoDB" id="6130531at2759"/>
<dbReference type="EMBL" id="HE576752">
    <property type="protein sequence ID" value="CCC67239.1"/>
    <property type="molecule type" value="Genomic_DNA"/>
</dbReference>
<proteinExistence type="predicted"/>
<gene>
    <name evidence="3" type="primary">NCAS0A06810</name>
    <name evidence="3" type="ordered locus">NCAS_0A06810</name>
</gene>
<dbReference type="GO" id="GO:0016125">
    <property type="term" value="P:sterol metabolic process"/>
    <property type="evidence" value="ECO:0007669"/>
    <property type="project" value="EnsemblFungi"/>
</dbReference>
<dbReference type="eggNOG" id="KOG2624">
    <property type="taxonomic scope" value="Eukaryota"/>
</dbReference>
<dbReference type="Gene3D" id="3.40.50.1820">
    <property type="entry name" value="alpha/beta hydrolase"/>
    <property type="match status" value="1"/>
</dbReference>
<evidence type="ECO:0000313" key="3">
    <source>
        <dbReference type="EMBL" id="CCC67239.1"/>
    </source>
</evidence>
<keyword evidence="1" id="KW-1133">Transmembrane helix</keyword>
<feature type="transmembrane region" description="Helical" evidence="1">
    <location>
        <begin position="12"/>
        <end position="32"/>
    </location>
</feature>
<keyword evidence="1" id="KW-0472">Membrane</keyword>
<reference evidence="4" key="1">
    <citation type="journal article" date="2011" name="Proc. Natl. Acad. Sci. U.S.A.">
        <title>Evolutionary erosion of yeast sex chromosomes by mating-type switching accidents.</title>
        <authorList>
            <person name="Gordon J.L."/>
            <person name="Armisen D."/>
            <person name="Proux-Wera E."/>
            <person name="Oheigeartaigh S.S."/>
            <person name="Byrne K.P."/>
            <person name="Wolfe K.H."/>
        </authorList>
    </citation>
    <scope>NUCLEOTIDE SEQUENCE [LARGE SCALE GENOMIC DNA]</scope>
    <source>
        <strain evidence="4">ATCC 76901 / BCRC 22586 / CBS 4309 / NBRC 1992 / NRRL Y-12630</strain>
    </source>
</reference>
<dbReference type="OMA" id="HVSVKLM"/>